<dbReference type="AlphaFoldDB" id="A0A2M8KQD2"/>
<evidence type="ECO:0000313" key="2">
    <source>
        <dbReference type="EMBL" id="PJE62130.1"/>
    </source>
</evidence>
<proteinExistence type="predicted"/>
<evidence type="ECO:0000313" key="3">
    <source>
        <dbReference type="Proteomes" id="UP000230222"/>
    </source>
</evidence>
<keyword evidence="1" id="KW-1133">Transmembrane helix</keyword>
<reference evidence="3" key="1">
    <citation type="submission" date="2017-09" db="EMBL/GenBank/DDBJ databases">
        <title>Depth-based differentiation of microbial function through sediment-hosted aquifers and enrichment of novel symbionts in the deep terrestrial subsurface.</title>
        <authorList>
            <person name="Probst A.J."/>
            <person name="Ladd B."/>
            <person name="Jarett J.K."/>
            <person name="Geller-Mcgrath D.E."/>
            <person name="Sieber C.M.K."/>
            <person name="Emerson J.B."/>
            <person name="Anantharaman K."/>
            <person name="Thomas B.C."/>
            <person name="Malmstrom R."/>
            <person name="Stieglmeier M."/>
            <person name="Klingl A."/>
            <person name="Woyke T."/>
            <person name="Ryan C.M."/>
            <person name="Banfield J.F."/>
        </authorList>
    </citation>
    <scope>NUCLEOTIDE SEQUENCE [LARGE SCALE GENOMIC DNA]</scope>
</reference>
<comment type="caution">
    <text evidence="2">The sequence shown here is derived from an EMBL/GenBank/DDBJ whole genome shotgun (WGS) entry which is preliminary data.</text>
</comment>
<keyword evidence="1" id="KW-0812">Transmembrane</keyword>
<name>A0A2M8KQD2_9BACT</name>
<accession>A0A2M8KQD2</accession>
<sequence>VRLESGYSRKVIAGSNPASSALKKILLTFILLIIVLLAVVPFIVNQQTLTQISLSSSIISSLSSLVTLVIALLLFNRFGIENKLLEKNLETTERLLSELGKIRIIFKSNNILIQFFPLRKEFYRQHKEIKAYMNMKIIFSMDSLRNLGGISEFAYDPFLPKSIATALKSFEFMYGKVQSNCVL</sequence>
<feature type="transmembrane region" description="Helical" evidence="1">
    <location>
        <begin position="25"/>
        <end position="44"/>
    </location>
</feature>
<keyword evidence="1" id="KW-0472">Membrane</keyword>
<feature type="transmembrane region" description="Helical" evidence="1">
    <location>
        <begin position="56"/>
        <end position="75"/>
    </location>
</feature>
<dbReference type="Proteomes" id="UP000230222">
    <property type="component" value="Unassembled WGS sequence"/>
</dbReference>
<feature type="non-terminal residue" evidence="2">
    <location>
        <position position="1"/>
    </location>
</feature>
<organism evidence="2 3">
    <name type="scientific">Candidatus Roizmanbacteria bacterium CG10_big_fil_rev_8_21_14_0_10_39_12</name>
    <dbReference type="NCBI Taxonomy" id="1974852"/>
    <lineage>
        <taxon>Bacteria</taxon>
        <taxon>Candidatus Roizmaniibacteriota</taxon>
    </lineage>
</organism>
<evidence type="ECO:0000256" key="1">
    <source>
        <dbReference type="SAM" id="Phobius"/>
    </source>
</evidence>
<dbReference type="EMBL" id="PFEC01000015">
    <property type="protein sequence ID" value="PJE62130.1"/>
    <property type="molecule type" value="Genomic_DNA"/>
</dbReference>
<protein>
    <submittedName>
        <fullName evidence="2">Uncharacterized protein</fullName>
    </submittedName>
</protein>
<gene>
    <name evidence="2" type="ORF">COU87_00885</name>
</gene>